<dbReference type="AlphaFoldDB" id="A0A225DW63"/>
<dbReference type="InterPro" id="IPR017896">
    <property type="entry name" value="4Fe4S_Fe-S-bd"/>
</dbReference>
<name>A0A225DW63_9BACT</name>
<keyword evidence="7" id="KW-1185">Reference proteome</keyword>
<feature type="domain" description="4Fe-4S ferredoxin-type" evidence="5">
    <location>
        <begin position="8"/>
        <end position="37"/>
    </location>
</feature>
<evidence type="ECO:0000259" key="5">
    <source>
        <dbReference type="PROSITE" id="PS51379"/>
    </source>
</evidence>
<dbReference type="OrthoDB" id="9804603at2"/>
<dbReference type="Proteomes" id="UP000214646">
    <property type="component" value="Unassembled WGS sequence"/>
</dbReference>
<evidence type="ECO:0000256" key="1">
    <source>
        <dbReference type="ARBA" id="ARBA00022485"/>
    </source>
</evidence>
<evidence type="ECO:0000313" key="6">
    <source>
        <dbReference type="EMBL" id="OWK45283.1"/>
    </source>
</evidence>
<proteinExistence type="predicted"/>
<organism evidence="6 7">
    <name type="scientific">Fimbriiglobus ruber</name>
    <dbReference type="NCBI Taxonomy" id="1908690"/>
    <lineage>
        <taxon>Bacteria</taxon>
        <taxon>Pseudomonadati</taxon>
        <taxon>Planctomycetota</taxon>
        <taxon>Planctomycetia</taxon>
        <taxon>Gemmatales</taxon>
        <taxon>Gemmataceae</taxon>
        <taxon>Fimbriiglobus</taxon>
    </lineage>
</organism>
<keyword evidence="2" id="KW-0479">Metal-binding</keyword>
<evidence type="ECO:0000256" key="3">
    <source>
        <dbReference type="ARBA" id="ARBA00023004"/>
    </source>
</evidence>
<dbReference type="InterPro" id="IPR050572">
    <property type="entry name" value="Fe-S_Ferredoxin"/>
</dbReference>
<keyword evidence="3" id="KW-0408">Iron</keyword>
<evidence type="ECO:0000313" key="7">
    <source>
        <dbReference type="Proteomes" id="UP000214646"/>
    </source>
</evidence>
<dbReference type="PROSITE" id="PS51379">
    <property type="entry name" value="4FE4S_FER_2"/>
    <property type="match status" value="2"/>
</dbReference>
<dbReference type="Gene3D" id="3.30.70.20">
    <property type="match status" value="2"/>
</dbReference>
<keyword evidence="1" id="KW-0004">4Fe-4S</keyword>
<protein>
    <recommendedName>
        <fullName evidence="5">4Fe-4S ferredoxin-type domain-containing protein</fullName>
    </recommendedName>
</protein>
<dbReference type="PANTHER" id="PTHR43687">
    <property type="entry name" value="ADENYLYLSULFATE REDUCTASE, BETA SUBUNIT"/>
    <property type="match status" value="1"/>
</dbReference>
<feature type="domain" description="4Fe-4S ferredoxin-type" evidence="5">
    <location>
        <begin position="38"/>
        <end position="68"/>
    </location>
</feature>
<accession>A0A225DW63</accession>
<dbReference type="PROSITE" id="PS00198">
    <property type="entry name" value="4FE4S_FER_1"/>
    <property type="match status" value="2"/>
</dbReference>
<dbReference type="GO" id="GO:0051539">
    <property type="term" value="F:4 iron, 4 sulfur cluster binding"/>
    <property type="evidence" value="ECO:0007669"/>
    <property type="project" value="UniProtKB-KW"/>
</dbReference>
<keyword evidence="4" id="KW-0411">Iron-sulfur</keyword>
<comment type="caution">
    <text evidence="6">The sequence shown here is derived from an EMBL/GenBank/DDBJ whole genome shotgun (WGS) entry which is preliminary data.</text>
</comment>
<dbReference type="InterPro" id="IPR017900">
    <property type="entry name" value="4Fe4S_Fe_S_CS"/>
</dbReference>
<gene>
    <name evidence="6" type="ORF">FRUB_01614</name>
</gene>
<evidence type="ECO:0000256" key="2">
    <source>
        <dbReference type="ARBA" id="ARBA00022723"/>
    </source>
</evidence>
<dbReference type="SUPFAM" id="SSF54862">
    <property type="entry name" value="4Fe-4S ferredoxins"/>
    <property type="match status" value="1"/>
</dbReference>
<reference evidence="7" key="1">
    <citation type="submission" date="2017-06" db="EMBL/GenBank/DDBJ databases">
        <title>Genome analysis of Fimbriiglobus ruber SP5, the first member of the order Planctomycetales with confirmed chitinolytic capability.</title>
        <authorList>
            <person name="Ravin N.V."/>
            <person name="Rakitin A.L."/>
            <person name="Ivanova A.A."/>
            <person name="Beletsky A.V."/>
            <person name="Kulichevskaya I.S."/>
            <person name="Mardanov A.V."/>
            <person name="Dedysh S.N."/>
        </authorList>
    </citation>
    <scope>NUCLEOTIDE SEQUENCE [LARGE SCALE GENOMIC DNA]</scope>
    <source>
        <strain evidence="7">SP5</strain>
    </source>
</reference>
<sequence>MTVPPADELPVLDASRCTGCGDCVAACPTRCLESSANGLPWLARPADCVSCAACAAVCPTTAIAMGTHLRIHNTTRI</sequence>
<dbReference type="RefSeq" id="WP_088253033.1">
    <property type="nucleotide sequence ID" value="NZ_NIDE01000002.1"/>
</dbReference>
<dbReference type="EMBL" id="NIDE01000002">
    <property type="protein sequence ID" value="OWK45283.1"/>
    <property type="molecule type" value="Genomic_DNA"/>
</dbReference>
<evidence type="ECO:0000256" key="4">
    <source>
        <dbReference type="ARBA" id="ARBA00023014"/>
    </source>
</evidence>
<dbReference type="PANTHER" id="PTHR43687:SF1">
    <property type="entry name" value="FERREDOXIN III"/>
    <property type="match status" value="1"/>
</dbReference>
<dbReference type="Pfam" id="PF13187">
    <property type="entry name" value="Fer4_9"/>
    <property type="match status" value="1"/>
</dbReference>
<dbReference type="GO" id="GO:0046872">
    <property type="term" value="F:metal ion binding"/>
    <property type="evidence" value="ECO:0007669"/>
    <property type="project" value="UniProtKB-KW"/>
</dbReference>